<dbReference type="NCBIfam" id="NF001136">
    <property type="entry name" value="PRK00142.1-4"/>
    <property type="match status" value="1"/>
</dbReference>
<dbReference type="SMART" id="SM00450">
    <property type="entry name" value="RHOD"/>
    <property type="match status" value="1"/>
</dbReference>
<dbReference type="Proteomes" id="UP000654482">
    <property type="component" value="Unassembled WGS sequence"/>
</dbReference>
<reference evidence="3" key="1">
    <citation type="submission" date="2020-10" db="EMBL/GenBank/DDBJ databases">
        <authorList>
            <person name="Castelo-Branco R."/>
            <person name="Eusebio N."/>
            <person name="Adriana R."/>
            <person name="Vieira A."/>
            <person name="Brugerolle De Fraissinette N."/>
            <person name="Rezende De Castro R."/>
            <person name="Schneider M.P."/>
            <person name="Vasconcelos V."/>
            <person name="Leao P.N."/>
        </authorList>
    </citation>
    <scope>NUCLEOTIDE SEQUENCE</scope>
    <source>
        <strain evidence="3">LEGE 07157</strain>
    </source>
</reference>
<dbReference type="GO" id="GO:0016705">
    <property type="term" value="F:oxidoreductase activity, acting on paired donors, with incorporation or reduction of molecular oxygen"/>
    <property type="evidence" value="ECO:0007669"/>
    <property type="project" value="UniProtKB-UniRule"/>
</dbReference>
<evidence type="ECO:0000313" key="3">
    <source>
        <dbReference type="EMBL" id="MBE9115681.1"/>
    </source>
</evidence>
<keyword evidence="1" id="KW-0560">Oxidoreductase</keyword>
<evidence type="ECO:0000256" key="1">
    <source>
        <dbReference type="HAMAP-Rule" id="MF_00469"/>
    </source>
</evidence>
<organism evidence="3 4">
    <name type="scientific">Lusitaniella coriacea LEGE 07157</name>
    <dbReference type="NCBI Taxonomy" id="945747"/>
    <lineage>
        <taxon>Bacteria</taxon>
        <taxon>Bacillati</taxon>
        <taxon>Cyanobacteriota</taxon>
        <taxon>Cyanophyceae</taxon>
        <taxon>Spirulinales</taxon>
        <taxon>Lusitaniellaceae</taxon>
        <taxon>Lusitaniella</taxon>
    </lineage>
</organism>
<dbReference type="PROSITE" id="PS50206">
    <property type="entry name" value="RHODANESE_3"/>
    <property type="match status" value="1"/>
</dbReference>
<dbReference type="GO" id="GO:0006400">
    <property type="term" value="P:tRNA modification"/>
    <property type="evidence" value="ECO:0007669"/>
    <property type="project" value="UniProtKB-UniRule"/>
</dbReference>
<dbReference type="RefSeq" id="WP_194028770.1">
    <property type="nucleotide sequence ID" value="NZ_JADEWZ010000008.1"/>
</dbReference>
<dbReference type="PANTHER" id="PTHR43268">
    <property type="entry name" value="THIOSULFATE SULFURTRANSFERASE/RHODANESE-LIKE DOMAIN-CONTAINING PROTEIN 2"/>
    <property type="match status" value="1"/>
</dbReference>
<dbReference type="SUPFAM" id="SSF52821">
    <property type="entry name" value="Rhodanese/Cell cycle control phosphatase"/>
    <property type="match status" value="1"/>
</dbReference>
<dbReference type="CDD" id="cd01518">
    <property type="entry name" value="RHOD_YceA"/>
    <property type="match status" value="1"/>
</dbReference>
<feature type="domain" description="Rhodanese" evidence="2">
    <location>
        <begin position="122"/>
        <end position="216"/>
    </location>
</feature>
<name>A0A8J7DV98_9CYAN</name>
<dbReference type="AlphaFoldDB" id="A0A8J7DV98"/>
<dbReference type="InterPro" id="IPR040503">
    <property type="entry name" value="TRHO_N"/>
</dbReference>
<dbReference type="Pfam" id="PF17773">
    <property type="entry name" value="UPF0176_N"/>
    <property type="match status" value="1"/>
</dbReference>
<comment type="function">
    <text evidence="1">Catalyzes oxygen-dependent 5-hydroxyuridine (ho5U) modification at position 34 in tRNAs.</text>
</comment>
<dbReference type="EMBL" id="JADEWZ010000008">
    <property type="protein sequence ID" value="MBE9115681.1"/>
    <property type="molecule type" value="Genomic_DNA"/>
</dbReference>
<dbReference type="HAMAP" id="MF_00469">
    <property type="entry name" value="TrhO"/>
    <property type="match status" value="1"/>
</dbReference>
<dbReference type="EC" id="1.14.-.-" evidence="1"/>
<comment type="similarity">
    <text evidence="1">Belongs to the TrhO family.</text>
</comment>
<dbReference type="Pfam" id="PF00581">
    <property type="entry name" value="Rhodanese"/>
    <property type="match status" value="1"/>
</dbReference>
<evidence type="ECO:0000313" key="4">
    <source>
        <dbReference type="Proteomes" id="UP000654482"/>
    </source>
</evidence>
<accession>A0A8J7DV98</accession>
<keyword evidence="1" id="KW-0819">tRNA processing</keyword>
<gene>
    <name evidence="1" type="primary">trhO</name>
    <name evidence="3" type="ORF">IQ249_07205</name>
</gene>
<dbReference type="Gene3D" id="3.30.70.100">
    <property type="match status" value="1"/>
</dbReference>
<keyword evidence="4" id="KW-1185">Reference proteome</keyword>
<proteinExistence type="inferred from homology"/>
<dbReference type="PANTHER" id="PTHR43268:SF3">
    <property type="entry name" value="RHODANESE-LIKE DOMAIN-CONTAINING PROTEIN 7-RELATED"/>
    <property type="match status" value="1"/>
</dbReference>
<dbReference type="InterPro" id="IPR001763">
    <property type="entry name" value="Rhodanese-like_dom"/>
</dbReference>
<evidence type="ECO:0000259" key="2">
    <source>
        <dbReference type="PROSITE" id="PS50206"/>
    </source>
</evidence>
<dbReference type="InterPro" id="IPR020936">
    <property type="entry name" value="TrhO"/>
</dbReference>
<dbReference type="InterPro" id="IPR036873">
    <property type="entry name" value="Rhodanese-like_dom_sf"/>
</dbReference>
<comment type="caution">
    <text evidence="3">The sequence shown here is derived from an EMBL/GenBank/DDBJ whole genome shotgun (WGS) entry which is preliminary data.</text>
</comment>
<sequence>MSQIVATFYEFVRLSDLGERQGVLLSYCRDRAIKGTILLATEGINGTIAGSRQGIDEVLAFLRSDPLFRDLEHKESSSERQPFERLKVRIKKEIVTLGKPEVDPSDRVGEYISPQEWNDLLHDPDTIAIDTRNNYEVEIGTFQGAQNPHTESFREFPDYVCNHLDPHKNPKVALFCTGGIRCEKATSYLLDRGFKEVYHLKGGILKYLEEIPPEESLWVGECFVFDERIAVKHGLETGSYDLCRGCGYPIAPADKQSPQYQEGICCPHCYDSLTEAKRSRQQEKQKQLRLKQRE</sequence>
<dbReference type="Gene3D" id="3.40.250.10">
    <property type="entry name" value="Rhodanese-like domain"/>
    <property type="match status" value="1"/>
</dbReference>
<comment type="catalytic activity">
    <reaction evidence="1">
        <text>uridine(34) in tRNA + AH2 + O2 = 5-hydroxyuridine(34) in tRNA + A + H2O</text>
        <dbReference type="Rhea" id="RHEA:64224"/>
        <dbReference type="Rhea" id="RHEA-COMP:11727"/>
        <dbReference type="Rhea" id="RHEA-COMP:13381"/>
        <dbReference type="ChEBI" id="CHEBI:13193"/>
        <dbReference type="ChEBI" id="CHEBI:15377"/>
        <dbReference type="ChEBI" id="CHEBI:15379"/>
        <dbReference type="ChEBI" id="CHEBI:17499"/>
        <dbReference type="ChEBI" id="CHEBI:65315"/>
        <dbReference type="ChEBI" id="CHEBI:136877"/>
    </reaction>
</comment>
<protein>
    <recommendedName>
        <fullName evidence="1">tRNA uridine(34) hydroxylase</fullName>
        <ecNumber evidence="1">1.14.-.-</ecNumber>
    </recommendedName>
    <alternativeName>
        <fullName evidence="1">tRNA hydroxylation protein O</fullName>
    </alternativeName>
</protein>